<reference evidence="2" key="2">
    <citation type="journal article" date="2021" name="PeerJ">
        <title>Extensive microbial diversity within the chicken gut microbiome revealed by metagenomics and culture.</title>
        <authorList>
            <person name="Gilroy R."/>
            <person name="Ravi A."/>
            <person name="Getino M."/>
            <person name="Pursley I."/>
            <person name="Horton D.L."/>
            <person name="Alikhan N.F."/>
            <person name="Baker D."/>
            <person name="Gharbi K."/>
            <person name="Hall N."/>
            <person name="Watson M."/>
            <person name="Adriaenssens E.M."/>
            <person name="Foster-Nyarko E."/>
            <person name="Jarju S."/>
            <person name="Secka A."/>
            <person name="Antonio M."/>
            <person name="Oren A."/>
            <person name="Chaudhuri R.R."/>
            <person name="La Ragione R."/>
            <person name="Hildebrand F."/>
            <person name="Pallen M.J."/>
        </authorList>
    </citation>
    <scope>NUCLEOTIDE SEQUENCE</scope>
    <source>
        <strain evidence="2">G3-3990</strain>
    </source>
</reference>
<evidence type="ECO:0000259" key="1">
    <source>
        <dbReference type="PROSITE" id="PS50967"/>
    </source>
</evidence>
<evidence type="ECO:0000313" key="3">
    <source>
        <dbReference type="Proteomes" id="UP000823641"/>
    </source>
</evidence>
<accession>A0A9D9N4F5</accession>
<dbReference type="InterPro" id="IPR027417">
    <property type="entry name" value="P-loop_NTPase"/>
</dbReference>
<dbReference type="GO" id="GO:0006281">
    <property type="term" value="P:DNA repair"/>
    <property type="evidence" value="ECO:0007669"/>
    <property type="project" value="InterPro"/>
</dbReference>
<dbReference type="PROSITE" id="PS50967">
    <property type="entry name" value="HRDC"/>
    <property type="match status" value="1"/>
</dbReference>
<dbReference type="Pfam" id="PF14493">
    <property type="entry name" value="HTH_40"/>
    <property type="match status" value="1"/>
</dbReference>
<dbReference type="Pfam" id="PF05970">
    <property type="entry name" value="PIF1"/>
    <property type="match status" value="1"/>
</dbReference>
<dbReference type="Pfam" id="PF00570">
    <property type="entry name" value="HRDC"/>
    <property type="match status" value="1"/>
</dbReference>
<dbReference type="SMART" id="SM00382">
    <property type="entry name" value="AAA"/>
    <property type="match status" value="1"/>
</dbReference>
<dbReference type="EMBL" id="JADIMG010000055">
    <property type="protein sequence ID" value="MBO8459815.1"/>
    <property type="molecule type" value="Genomic_DNA"/>
</dbReference>
<dbReference type="PANTHER" id="PTHR47642">
    <property type="entry name" value="ATP-DEPENDENT DNA HELICASE"/>
    <property type="match status" value="1"/>
</dbReference>
<dbReference type="InterPro" id="IPR010997">
    <property type="entry name" value="HRDC-like_sf"/>
</dbReference>
<comment type="caution">
    <text evidence="2">The sequence shown here is derived from an EMBL/GenBank/DDBJ whole genome shotgun (WGS) entry which is preliminary data.</text>
</comment>
<evidence type="ECO:0000313" key="2">
    <source>
        <dbReference type="EMBL" id="MBO8459815.1"/>
    </source>
</evidence>
<dbReference type="InterPro" id="IPR010285">
    <property type="entry name" value="DNA_helicase_pif1-like_DEAD"/>
</dbReference>
<dbReference type="InterPro" id="IPR003593">
    <property type="entry name" value="AAA+_ATPase"/>
</dbReference>
<name>A0A9D9N4F5_9BACT</name>
<reference evidence="2" key="1">
    <citation type="submission" date="2020-10" db="EMBL/GenBank/DDBJ databases">
        <authorList>
            <person name="Gilroy R."/>
        </authorList>
    </citation>
    <scope>NUCLEOTIDE SEQUENCE</scope>
    <source>
        <strain evidence="2">G3-3990</strain>
    </source>
</reference>
<gene>
    <name evidence="2" type="ORF">IAA73_05715</name>
</gene>
<dbReference type="CDD" id="cd18809">
    <property type="entry name" value="SF1_C_RecD"/>
    <property type="match status" value="1"/>
</dbReference>
<dbReference type="Proteomes" id="UP000823641">
    <property type="component" value="Unassembled WGS sequence"/>
</dbReference>
<dbReference type="FunFam" id="3.40.50.300:FF:001498">
    <property type="entry name" value="ATP-dependent DNA helicase"/>
    <property type="match status" value="1"/>
</dbReference>
<dbReference type="PANTHER" id="PTHR47642:SF5">
    <property type="entry name" value="ATP-DEPENDENT DNA HELICASE"/>
    <property type="match status" value="1"/>
</dbReference>
<proteinExistence type="predicted"/>
<dbReference type="GO" id="GO:0000166">
    <property type="term" value="F:nucleotide binding"/>
    <property type="evidence" value="ECO:0007669"/>
    <property type="project" value="InterPro"/>
</dbReference>
<feature type="domain" description="HRDC" evidence="1">
    <location>
        <begin position="613"/>
        <end position="693"/>
    </location>
</feature>
<dbReference type="InterPro" id="IPR051055">
    <property type="entry name" value="PIF1_helicase"/>
</dbReference>
<organism evidence="2 3">
    <name type="scientific">Candidatus Gallipaludibacter merdavium</name>
    <dbReference type="NCBI Taxonomy" id="2840839"/>
    <lineage>
        <taxon>Bacteria</taxon>
        <taxon>Pseudomonadati</taxon>
        <taxon>Bacteroidota</taxon>
        <taxon>Bacteroidia</taxon>
        <taxon>Bacteroidales</taxon>
        <taxon>Candidatus Gallipaludibacter</taxon>
    </lineage>
</organism>
<dbReference type="Gene3D" id="1.10.150.80">
    <property type="entry name" value="HRDC domain"/>
    <property type="match status" value="1"/>
</dbReference>
<dbReference type="AlphaFoldDB" id="A0A9D9N4F5"/>
<dbReference type="InterPro" id="IPR002121">
    <property type="entry name" value="HRDC_dom"/>
</dbReference>
<dbReference type="Gene3D" id="3.40.50.300">
    <property type="entry name" value="P-loop containing nucleotide triphosphate hydrolases"/>
    <property type="match status" value="2"/>
</dbReference>
<protein>
    <submittedName>
        <fullName evidence="2">AAA family ATPase</fullName>
    </submittedName>
</protein>
<dbReference type="GO" id="GO:0000723">
    <property type="term" value="P:telomere maintenance"/>
    <property type="evidence" value="ECO:0007669"/>
    <property type="project" value="InterPro"/>
</dbReference>
<sequence length="816" mass="93639">MGAVDIYDIADAYARLTDRCIYLTGKAGSGKTTFLRNLRMHTKKQIVVAAPTGVAAINAEGTTLHSLFQLPLSPFIPTEEMRKNLIGSIKMRAERRRVLYEMDVLVIDEISMVRADVLDMVDTLLRHFRYRRDVPFGGVQVIFIGDMYQLPPVVQEDEWRMLSPYYKGVYFFNSKVYAQIQPVHIELDKIFRQSDRLFIDILNEVRNNSLGQASLERLNSLYQPQYVNRDEDYHIVLTTHNAKADAMNERKLAELKGREQHYMAKVEGDFAERNYPTENDLCLKVGARVMFVKNDEEVPRRFYNGKMGVVEELGDDCVMVACDEGESIRVYPMVWRNVRYESDERTRMITETELGTFTQLPLRLAWAITIHKSQGLTFDKVLIDAEAAFASGQVYVALSRCRSLDGLVLMTRLNGNSLGNDWQILDFEKTKTPVDNLENMLDKDKTHYRIHLYCSLFDFRSLHSQLGHLQSFIKEHEGKLTGVDEEFLKSFSLAVDALQSVGDSFKKQIVSLSGEQNFLQQRLKAAASYFCERIDGMLAGMRPPFYTDNKAISREADEVMGNIYATLQRKKRMIRNVGDNMGMESYFEAKNRLLPVWNKSSYASEQEEGENREVHYEGLFRQLLRHRAAVAKENGLPIYMVVSTTALIAISNALPLDKKDLLSIKGVGRKKVEQYGDVWLEMVAEYCSRHGLESKAVRQQEERQAQAKAQKTKKRQKGDSWRMTVEMYKTGKSISDIAAERMLKYATIAGHLIDGVRADILNMSDLVENERLSEALNVCDSYTDKQEIAEKLSDILTHEELLLFCKWKNIPLYNHP</sequence>
<dbReference type="SUPFAM" id="SSF52540">
    <property type="entry name" value="P-loop containing nucleoside triphosphate hydrolases"/>
    <property type="match status" value="2"/>
</dbReference>
<dbReference type="SUPFAM" id="SSF47819">
    <property type="entry name" value="HRDC-like"/>
    <property type="match status" value="1"/>
</dbReference>
<dbReference type="InterPro" id="IPR044876">
    <property type="entry name" value="HRDC_dom_sf"/>
</dbReference>
<dbReference type="GO" id="GO:0003678">
    <property type="term" value="F:DNA helicase activity"/>
    <property type="evidence" value="ECO:0007669"/>
    <property type="project" value="InterPro"/>
</dbReference>
<dbReference type="GO" id="GO:0003676">
    <property type="term" value="F:nucleic acid binding"/>
    <property type="evidence" value="ECO:0007669"/>
    <property type="project" value="InterPro"/>
</dbReference>
<dbReference type="SMART" id="SM00341">
    <property type="entry name" value="HRDC"/>
    <property type="match status" value="1"/>
</dbReference>
<dbReference type="InterPro" id="IPR029491">
    <property type="entry name" value="Helicase_HTH"/>
</dbReference>